<feature type="compositionally biased region" description="Polar residues" evidence="1">
    <location>
        <begin position="390"/>
        <end position="403"/>
    </location>
</feature>
<dbReference type="OrthoDB" id="10582453at2759"/>
<feature type="compositionally biased region" description="Low complexity" evidence="1">
    <location>
        <begin position="377"/>
        <end position="389"/>
    </location>
</feature>
<dbReference type="Proteomes" id="UP000789508">
    <property type="component" value="Unassembled WGS sequence"/>
</dbReference>
<feature type="compositionally biased region" description="Basic and acidic residues" evidence="1">
    <location>
        <begin position="343"/>
        <end position="352"/>
    </location>
</feature>
<keyword evidence="4" id="KW-1185">Reference proteome</keyword>
<feature type="compositionally biased region" description="Basic and acidic residues" evidence="1">
    <location>
        <begin position="244"/>
        <end position="258"/>
    </location>
</feature>
<gene>
    <name evidence="3" type="ORF">ALEPTO_LOCUS7787</name>
</gene>
<accession>A0A9N9G8T0</accession>
<keyword evidence="2" id="KW-0472">Membrane</keyword>
<keyword evidence="2" id="KW-1133">Transmembrane helix</keyword>
<evidence type="ECO:0000313" key="4">
    <source>
        <dbReference type="Proteomes" id="UP000789508"/>
    </source>
</evidence>
<feature type="compositionally biased region" description="Acidic residues" evidence="1">
    <location>
        <begin position="195"/>
        <end position="209"/>
    </location>
</feature>
<feature type="compositionally biased region" description="Polar residues" evidence="1">
    <location>
        <begin position="359"/>
        <end position="376"/>
    </location>
</feature>
<feature type="compositionally biased region" description="Polar residues" evidence="1">
    <location>
        <begin position="24"/>
        <end position="65"/>
    </location>
</feature>
<feature type="region of interest" description="Disordered" evidence="1">
    <location>
        <begin position="1"/>
        <end position="65"/>
    </location>
</feature>
<evidence type="ECO:0000256" key="2">
    <source>
        <dbReference type="SAM" id="Phobius"/>
    </source>
</evidence>
<protein>
    <submittedName>
        <fullName evidence="3">6881_t:CDS:1</fullName>
    </submittedName>
</protein>
<keyword evidence="2" id="KW-0812">Transmembrane</keyword>
<name>A0A9N9G8T0_9GLOM</name>
<evidence type="ECO:0000256" key="1">
    <source>
        <dbReference type="SAM" id="MobiDB-lite"/>
    </source>
</evidence>
<evidence type="ECO:0000313" key="3">
    <source>
        <dbReference type="EMBL" id="CAG8592930.1"/>
    </source>
</evidence>
<feature type="compositionally biased region" description="Polar residues" evidence="1">
    <location>
        <begin position="1"/>
        <end position="12"/>
    </location>
</feature>
<reference evidence="3" key="1">
    <citation type="submission" date="2021-06" db="EMBL/GenBank/DDBJ databases">
        <authorList>
            <person name="Kallberg Y."/>
            <person name="Tangrot J."/>
            <person name="Rosling A."/>
        </authorList>
    </citation>
    <scope>NUCLEOTIDE SEQUENCE</scope>
    <source>
        <strain evidence="3">FL130A</strain>
    </source>
</reference>
<comment type="caution">
    <text evidence="3">The sequence shown here is derived from an EMBL/GenBank/DDBJ whole genome shotgun (WGS) entry which is preliminary data.</text>
</comment>
<proteinExistence type="predicted"/>
<dbReference type="AlphaFoldDB" id="A0A9N9G8T0"/>
<dbReference type="EMBL" id="CAJVPS010003678">
    <property type="protein sequence ID" value="CAG8592930.1"/>
    <property type="molecule type" value="Genomic_DNA"/>
</dbReference>
<feature type="transmembrane region" description="Helical" evidence="2">
    <location>
        <begin position="120"/>
        <end position="141"/>
    </location>
</feature>
<feature type="region of interest" description="Disordered" evidence="1">
    <location>
        <begin position="191"/>
        <end position="258"/>
    </location>
</feature>
<organism evidence="3 4">
    <name type="scientific">Ambispora leptoticha</name>
    <dbReference type="NCBI Taxonomy" id="144679"/>
    <lineage>
        <taxon>Eukaryota</taxon>
        <taxon>Fungi</taxon>
        <taxon>Fungi incertae sedis</taxon>
        <taxon>Mucoromycota</taxon>
        <taxon>Glomeromycotina</taxon>
        <taxon>Glomeromycetes</taxon>
        <taxon>Archaeosporales</taxon>
        <taxon>Ambisporaceae</taxon>
        <taxon>Ambispora</taxon>
    </lineage>
</organism>
<sequence>MAPLTTENNGTKRQIKKRKIDPSISASKPTAKSTTNSTDDAVNPINPLSPTRASTGNQTSFPTPTPYLTTTANIIMETPSTGSEVPSMSVLPTSASTSITPSTTAEPDPVNIAISSFKPFIVPTVLVILGFCLLTFLCCCVRWSRFNKNKKVNSLENEKSDNENLTAMNGGNPAVIICGGAGNHRCSNCGTTITDESEGSEDNGSDESEWENRDDKRKSGFLILPSSNQQQQQQRQKLTAAKNKNLDNSKENSKIDRRVSFKINSKDIKRPKSNKLGIEVAADDDDEWTRYLKRLASNSPSSQSVFTEIVETEADNKPNNDDVSSISEIGTDPNYLVPTDVIPKSDESDESSKSASSSPLQNNDIPSLTINADNDVQSISSSQREIPSSNNLPTLRASSASGSSVPIAVLRPTNSSTTSLIMQQNNIYASRTLVFPLPPKTNHNS</sequence>
<feature type="region of interest" description="Disordered" evidence="1">
    <location>
        <begin position="310"/>
        <end position="403"/>
    </location>
</feature>